<feature type="signal peptide" evidence="1">
    <location>
        <begin position="1"/>
        <end position="22"/>
    </location>
</feature>
<evidence type="ECO:0000313" key="2">
    <source>
        <dbReference type="EMBL" id="ROV90917.1"/>
    </source>
</evidence>
<feature type="chain" id="PRO_5019215281" description="F-box domain-containing protein" evidence="1">
    <location>
        <begin position="23"/>
        <end position="275"/>
    </location>
</feature>
<sequence>MATTMVWSFAMAIAALTAFGRACICLERRPSSLECKEPHEGRPQAQKDTGVQLEVLQFEPSGKFHFLKLPPEIRNMIYRLSLVDIGPERLPQRRFWLPSFRQPALTQVSRQIRRDTLPMFFESNLFMLRVPSPSHSLDLHHAREEQRWMKFVRGLKLFAACGYLSMVSRMAIVYSDQGSEGSQCFGLFRRCKRTEIIVECFRCELQPPDFEELARKGSTSEAELRDIWQLRMGTRVGNDDTDWNDCDAVDESLATAVGELANELRRQAYFSDAEY</sequence>
<protein>
    <recommendedName>
        <fullName evidence="4">F-box domain-containing protein</fullName>
    </recommendedName>
</protein>
<dbReference type="PANTHER" id="PTHR42085:SF2">
    <property type="entry name" value="F-BOX DOMAIN-CONTAINING PROTEIN"/>
    <property type="match status" value="1"/>
</dbReference>
<reference evidence="2 3" key="1">
    <citation type="submission" date="2015-09" db="EMBL/GenBank/DDBJ databases">
        <title>Host preference determinants of Valsa canker pathogens revealed by comparative genomics.</title>
        <authorList>
            <person name="Yin Z."/>
            <person name="Huang L."/>
        </authorList>
    </citation>
    <scope>NUCLEOTIDE SEQUENCE [LARGE SCALE GENOMIC DNA]</scope>
    <source>
        <strain evidence="2 3">03-1</strain>
    </source>
</reference>
<evidence type="ECO:0008006" key="4">
    <source>
        <dbReference type="Google" id="ProtNLM"/>
    </source>
</evidence>
<evidence type="ECO:0000313" key="3">
    <source>
        <dbReference type="Proteomes" id="UP000283895"/>
    </source>
</evidence>
<gene>
    <name evidence="2" type="ORF">VMCG_09962</name>
</gene>
<proteinExistence type="predicted"/>
<evidence type="ECO:0000256" key="1">
    <source>
        <dbReference type="SAM" id="SignalP"/>
    </source>
</evidence>
<accession>A0A423VIU3</accession>
<dbReference type="OrthoDB" id="5245408at2759"/>
<keyword evidence="3" id="KW-1185">Reference proteome</keyword>
<comment type="caution">
    <text evidence="2">The sequence shown here is derived from an EMBL/GenBank/DDBJ whole genome shotgun (WGS) entry which is preliminary data.</text>
</comment>
<dbReference type="PANTHER" id="PTHR42085">
    <property type="entry name" value="F-BOX DOMAIN-CONTAINING PROTEIN"/>
    <property type="match status" value="1"/>
</dbReference>
<organism evidence="2 3">
    <name type="scientific">Cytospora schulzeri</name>
    <dbReference type="NCBI Taxonomy" id="448051"/>
    <lineage>
        <taxon>Eukaryota</taxon>
        <taxon>Fungi</taxon>
        <taxon>Dikarya</taxon>
        <taxon>Ascomycota</taxon>
        <taxon>Pezizomycotina</taxon>
        <taxon>Sordariomycetes</taxon>
        <taxon>Sordariomycetidae</taxon>
        <taxon>Diaporthales</taxon>
        <taxon>Cytosporaceae</taxon>
        <taxon>Cytospora</taxon>
    </lineage>
</organism>
<name>A0A423VIU3_9PEZI</name>
<dbReference type="InterPro" id="IPR038883">
    <property type="entry name" value="AN11006-like"/>
</dbReference>
<dbReference type="STRING" id="356882.A0A423VIU3"/>
<dbReference type="EMBL" id="LKEA01000059">
    <property type="protein sequence ID" value="ROV90917.1"/>
    <property type="molecule type" value="Genomic_DNA"/>
</dbReference>
<keyword evidence="1" id="KW-0732">Signal</keyword>
<dbReference type="Proteomes" id="UP000283895">
    <property type="component" value="Unassembled WGS sequence"/>
</dbReference>
<dbReference type="AlphaFoldDB" id="A0A423VIU3"/>